<dbReference type="InterPro" id="IPR027417">
    <property type="entry name" value="P-loop_NTPase"/>
</dbReference>
<evidence type="ECO:0000313" key="2">
    <source>
        <dbReference type="EMBL" id="GEN76916.1"/>
    </source>
</evidence>
<name>A0A511YP20_9FLAO</name>
<dbReference type="AlphaFoldDB" id="A0A511YP20"/>
<dbReference type="Pfam" id="PF07693">
    <property type="entry name" value="KAP_NTPase"/>
    <property type="match status" value="1"/>
</dbReference>
<reference evidence="2 3" key="1">
    <citation type="submission" date="2019-07" db="EMBL/GenBank/DDBJ databases">
        <title>Whole genome shotgun sequence of Chryseobacterium hagamense NBRC 105253.</title>
        <authorList>
            <person name="Hosoyama A."/>
            <person name="Uohara A."/>
            <person name="Ohji S."/>
            <person name="Ichikawa N."/>
        </authorList>
    </citation>
    <scope>NUCLEOTIDE SEQUENCE [LARGE SCALE GENOMIC DNA]</scope>
    <source>
        <strain evidence="2 3">NBRC 105253</strain>
    </source>
</reference>
<feature type="domain" description="KAP NTPase" evidence="1">
    <location>
        <begin position="34"/>
        <end position="346"/>
    </location>
</feature>
<keyword evidence="3" id="KW-1185">Reference proteome</keyword>
<accession>A0A511YP20</accession>
<dbReference type="RefSeq" id="WP_146942180.1">
    <property type="nucleotide sequence ID" value="NZ_BJYJ01000015.1"/>
</dbReference>
<dbReference type="InterPro" id="IPR011646">
    <property type="entry name" value="KAP_P-loop"/>
</dbReference>
<protein>
    <recommendedName>
        <fullName evidence="1">KAP NTPase domain-containing protein</fullName>
    </recommendedName>
</protein>
<organism evidence="2 3">
    <name type="scientific">Chryseobacterium hagamense</name>
    <dbReference type="NCBI Taxonomy" id="395935"/>
    <lineage>
        <taxon>Bacteria</taxon>
        <taxon>Pseudomonadati</taxon>
        <taxon>Bacteroidota</taxon>
        <taxon>Flavobacteriia</taxon>
        <taxon>Flavobacteriales</taxon>
        <taxon>Weeksellaceae</taxon>
        <taxon>Chryseobacterium group</taxon>
        <taxon>Chryseobacterium</taxon>
    </lineage>
</organism>
<dbReference type="Proteomes" id="UP000321863">
    <property type="component" value="Unassembled WGS sequence"/>
</dbReference>
<sequence length="517" mass="61236">MAAENTTIKIDTSKIFEDFEKHLRIDKNNRILFSSKFGTGKSTFLTEYFSQIDQKFVTLTLYPVEYSTAASEDIFELIKFDIIYQLMVKFNNELNLVNEDYSPILKFQFDYLSQVKYGPLFFKMLSIIDPTGKVKELTEFWDDVTNGYEKFKDEHESEEANLFKFIFKEGEKKGSPRERDYFSILIAELLEKIRFNSTQFNDQSNEDKIHKEVALVIDDIDRLDPEQIFRLFNIFSVNFGKDAISNKFGFDKIIFVCDIENIRGIYKHRFGKDVDFEGYIDKFYSISPYKFDTNQFLTNYLREFISNFEIDSDYVGTDYKSTTDYYIILENILGVLIKSKEINLRTLLNIKAGTLANKEFYLFFKRSYYTSQFPLIFMFNFLELIFDTTKEVNDLLIRLKIKYEKGEQILYNNYHTKGIVGGDLNEIINFALPFILLDKDLKEIYDSYSDQGNLIVFLPQYECEINFRYSPKYGGRNEKDYMIHYMHQKGNEENRVYINPFQIIYDSFLKCQSIGAL</sequence>
<comment type="caution">
    <text evidence="2">The sequence shown here is derived from an EMBL/GenBank/DDBJ whole genome shotgun (WGS) entry which is preliminary data.</text>
</comment>
<dbReference type="EMBL" id="BJYJ01000015">
    <property type="protein sequence ID" value="GEN76916.1"/>
    <property type="molecule type" value="Genomic_DNA"/>
</dbReference>
<dbReference type="SUPFAM" id="SSF52540">
    <property type="entry name" value="P-loop containing nucleoside triphosphate hydrolases"/>
    <property type="match status" value="1"/>
</dbReference>
<evidence type="ECO:0000259" key="1">
    <source>
        <dbReference type="Pfam" id="PF07693"/>
    </source>
</evidence>
<gene>
    <name evidence="2" type="ORF">CHA01nite_26560</name>
</gene>
<dbReference type="OrthoDB" id="871734at2"/>
<evidence type="ECO:0000313" key="3">
    <source>
        <dbReference type="Proteomes" id="UP000321863"/>
    </source>
</evidence>
<proteinExistence type="predicted"/>